<dbReference type="RefSeq" id="WP_200233794.1">
    <property type="nucleotide sequence ID" value="NZ_JAENGP010000003.1"/>
</dbReference>
<comment type="caution">
    <text evidence="1">The sequence shown here is derived from an EMBL/GenBank/DDBJ whole genome shotgun (WGS) entry which is preliminary data.</text>
</comment>
<proteinExistence type="predicted"/>
<dbReference type="EMBL" id="JAENGP010000003">
    <property type="protein sequence ID" value="MBK1780241.1"/>
    <property type="molecule type" value="Genomic_DNA"/>
</dbReference>
<evidence type="ECO:0000313" key="2">
    <source>
        <dbReference type="Proteomes" id="UP000635316"/>
    </source>
</evidence>
<dbReference type="Pfam" id="PF11136">
    <property type="entry name" value="DUF2889"/>
    <property type="match status" value="1"/>
</dbReference>
<gene>
    <name evidence="1" type="ORF">JHL22_03325</name>
</gene>
<sequence>MTALFSEPKVERTKTHTRQILIEGYKRQDGLWDIEGYIKDVKTHDHKLVSHVHPANKPIHEMTLRITIDNSLTIVDAEAMSHSTPYSPVCERIAPEYAKLKGVQIKGGFRSRVAELFGGTKGCTHITELIGTMATAAIQTTVGNIPVDPAARPLSVNGCHALDVSGSIVQEYYPQWYKMKE</sequence>
<dbReference type="Proteomes" id="UP000635316">
    <property type="component" value="Unassembled WGS sequence"/>
</dbReference>
<reference evidence="1 2" key="1">
    <citation type="submission" date="2020-12" db="EMBL/GenBank/DDBJ databases">
        <authorList>
            <person name="Lu T."/>
            <person name="Wang Q."/>
            <person name="Han X."/>
        </authorList>
    </citation>
    <scope>NUCLEOTIDE SEQUENCE [LARGE SCALE GENOMIC DNA]</scope>
    <source>
        <strain evidence="1 2">WQ 585</strain>
    </source>
</reference>
<organism evidence="1 2">
    <name type="scientific">Advenella mandrilli</name>
    <dbReference type="NCBI Taxonomy" id="2800330"/>
    <lineage>
        <taxon>Bacteria</taxon>
        <taxon>Pseudomonadati</taxon>
        <taxon>Pseudomonadota</taxon>
        <taxon>Betaproteobacteria</taxon>
        <taxon>Burkholderiales</taxon>
        <taxon>Alcaligenaceae</taxon>
    </lineage>
</organism>
<protein>
    <submittedName>
        <fullName evidence="1">DUF2889 domain-containing protein</fullName>
    </submittedName>
</protein>
<dbReference type="InterPro" id="IPR021312">
    <property type="entry name" value="DUF2889"/>
</dbReference>
<keyword evidence="2" id="KW-1185">Reference proteome</keyword>
<evidence type="ECO:0000313" key="1">
    <source>
        <dbReference type="EMBL" id="MBK1780241.1"/>
    </source>
</evidence>
<name>A0ABS1E948_9BURK</name>
<accession>A0ABS1E948</accession>